<name>A0A2N3IJP5_9BACT</name>
<protein>
    <recommendedName>
        <fullName evidence="5">YcxB-like protein</fullName>
    </recommendedName>
</protein>
<feature type="compositionally biased region" description="Polar residues" evidence="1">
    <location>
        <begin position="178"/>
        <end position="188"/>
    </location>
</feature>
<organism evidence="3 4">
    <name type="scientific">Raineya orbicola</name>
    <dbReference type="NCBI Taxonomy" id="2016530"/>
    <lineage>
        <taxon>Bacteria</taxon>
        <taxon>Pseudomonadati</taxon>
        <taxon>Bacteroidota</taxon>
        <taxon>Cytophagia</taxon>
        <taxon>Cytophagales</taxon>
        <taxon>Raineyaceae</taxon>
        <taxon>Raineya</taxon>
    </lineage>
</organism>
<dbReference type="Proteomes" id="UP000233387">
    <property type="component" value="Unassembled WGS sequence"/>
</dbReference>
<reference evidence="3 4" key="1">
    <citation type="submission" date="2017-06" db="EMBL/GenBank/DDBJ databases">
        <title>Raineya orbicola gen. nov., sp. nov. a slightly thermophilic bacterium of the phylum Bacteroidetes and the description of Raineyaceae fam. nov.</title>
        <authorList>
            <person name="Albuquerque L."/>
            <person name="Polonia A.R.M."/>
            <person name="Barroso C."/>
            <person name="Froufe H.J.C."/>
            <person name="Lage O."/>
            <person name="Lobo-Da-Cunha A."/>
            <person name="Egas C."/>
            <person name="Da Costa M.S."/>
        </authorList>
    </citation>
    <scope>NUCLEOTIDE SEQUENCE [LARGE SCALE GENOMIC DNA]</scope>
    <source>
        <strain evidence="3 4">SPSPC-11</strain>
    </source>
</reference>
<keyword evidence="4" id="KW-1185">Reference proteome</keyword>
<dbReference type="OrthoDB" id="1352552at2"/>
<evidence type="ECO:0008006" key="5">
    <source>
        <dbReference type="Google" id="ProtNLM"/>
    </source>
</evidence>
<evidence type="ECO:0000256" key="1">
    <source>
        <dbReference type="SAM" id="MobiDB-lite"/>
    </source>
</evidence>
<feature type="compositionally biased region" description="Basic and acidic residues" evidence="1">
    <location>
        <begin position="166"/>
        <end position="177"/>
    </location>
</feature>
<dbReference type="AlphaFoldDB" id="A0A2N3IJP5"/>
<gene>
    <name evidence="3" type="ORF">Rain11_0408</name>
</gene>
<sequence length="195" mass="23062">MLIKTKKYELTPKMYRRVGMQYILRKQWWLPVAIFVGIIALNVIINALGYKNWWIYTLAPLGAWLWYLFWWIQYTGIPQLPQNQVMFEKYSYEISSQNILMKKTPQEAMMFKWDLIKEAHKSKDAITLVISKGQFLHFPFKMFNSDNEIKFLETILIRKNLLPSSDNEKNEGNKEKTTTVQVSGNGVLQKSKKSK</sequence>
<keyword evidence="2" id="KW-0472">Membrane</keyword>
<evidence type="ECO:0000313" key="4">
    <source>
        <dbReference type="Proteomes" id="UP000233387"/>
    </source>
</evidence>
<feature type="region of interest" description="Disordered" evidence="1">
    <location>
        <begin position="165"/>
        <end position="195"/>
    </location>
</feature>
<comment type="caution">
    <text evidence="3">The sequence shown here is derived from an EMBL/GenBank/DDBJ whole genome shotgun (WGS) entry which is preliminary data.</text>
</comment>
<evidence type="ECO:0000313" key="3">
    <source>
        <dbReference type="EMBL" id="PKQ70488.1"/>
    </source>
</evidence>
<keyword evidence="2" id="KW-0812">Transmembrane</keyword>
<feature type="transmembrane region" description="Helical" evidence="2">
    <location>
        <begin position="53"/>
        <end position="72"/>
    </location>
</feature>
<dbReference type="EMBL" id="NKXO01000005">
    <property type="protein sequence ID" value="PKQ70488.1"/>
    <property type="molecule type" value="Genomic_DNA"/>
</dbReference>
<feature type="transmembrane region" description="Helical" evidence="2">
    <location>
        <begin position="28"/>
        <end position="47"/>
    </location>
</feature>
<accession>A0A2N3IJP5</accession>
<dbReference type="RefSeq" id="WP_133121468.1">
    <property type="nucleotide sequence ID" value="NZ_NKXO01000005.1"/>
</dbReference>
<keyword evidence="2" id="KW-1133">Transmembrane helix</keyword>
<evidence type="ECO:0000256" key="2">
    <source>
        <dbReference type="SAM" id="Phobius"/>
    </source>
</evidence>
<proteinExistence type="predicted"/>